<evidence type="ECO:0000313" key="3">
    <source>
        <dbReference type="EMBL" id="TFY83981.1"/>
    </source>
</evidence>
<evidence type="ECO:0000313" key="4">
    <source>
        <dbReference type="Proteomes" id="UP000298061"/>
    </source>
</evidence>
<comment type="caution">
    <text evidence="3">The sequence shown here is derived from an EMBL/GenBank/DDBJ whole genome shotgun (WGS) entry which is preliminary data.</text>
</comment>
<feature type="region of interest" description="Disordered" evidence="1">
    <location>
        <begin position="1"/>
        <end position="36"/>
    </location>
</feature>
<dbReference type="PANTHER" id="PTHR22775">
    <property type="entry name" value="SORTING NEXIN"/>
    <property type="match status" value="1"/>
</dbReference>
<dbReference type="Proteomes" id="UP000298061">
    <property type="component" value="Unassembled WGS sequence"/>
</dbReference>
<dbReference type="OrthoDB" id="5582218at2759"/>
<evidence type="ECO:0000256" key="1">
    <source>
        <dbReference type="SAM" id="MobiDB-lite"/>
    </source>
</evidence>
<dbReference type="SMART" id="SM00313">
    <property type="entry name" value="PXA"/>
    <property type="match status" value="1"/>
</dbReference>
<reference evidence="3 4" key="1">
    <citation type="submission" date="2019-02" db="EMBL/GenBank/DDBJ databases">
        <title>Genome sequencing of the rare red list fungi Hericium alpestre (H. flagellum).</title>
        <authorList>
            <person name="Buettner E."/>
            <person name="Kellner H."/>
        </authorList>
    </citation>
    <scope>NUCLEOTIDE SEQUENCE [LARGE SCALE GENOMIC DNA]</scope>
    <source>
        <strain evidence="3 4">DSM 108284</strain>
    </source>
</reference>
<protein>
    <recommendedName>
        <fullName evidence="2">PXA domain-containing protein</fullName>
    </recommendedName>
</protein>
<accession>A0A4Z0AC29</accession>
<feature type="compositionally biased region" description="Polar residues" evidence="1">
    <location>
        <begin position="16"/>
        <end position="27"/>
    </location>
</feature>
<dbReference type="Pfam" id="PF02194">
    <property type="entry name" value="PXA"/>
    <property type="match status" value="1"/>
</dbReference>
<feature type="region of interest" description="Disordered" evidence="1">
    <location>
        <begin position="436"/>
        <end position="466"/>
    </location>
</feature>
<dbReference type="AlphaFoldDB" id="A0A4Z0AC29"/>
<dbReference type="PANTHER" id="PTHR22775:SF3">
    <property type="entry name" value="SORTING NEXIN-13"/>
    <property type="match status" value="1"/>
</dbReference>
<dbReference type="PROSITE" id="PS51207">
    <property type="entry name" value="PXA"/>
    <property type="match status" value="1"/>
</dbReference>
<dbReference type="InterPro" id="IPR003114">
    <property type="entry name" value="Phox_assoc"/>
</dbReference>
<evidence type="ECO:0000259" key="2">
    <source>
        <dbReference type="PROSITE" id="PS51207"/>
    </source>
</evidence>
<keyword evidence="4" id="KW-1185">Reference proteome</keyword>
<dbReference type="EMBL" id="SFCI01000002">
    <property type="protein sequence ID" value="TFY83981.1"/>
    <property type="molecule type" value="Genomic_DNA"/>
</dbReference>
<organism evidence="3 4">
    <name type="scientific">Hericium alpestre</name>
    <dbReference type="NCBI Taxonomy" id="135208"/>
    <lineage>
        <taxon>Eukaryota</taxon>
        <taxon>Fungi</taxon>
        <taxon>Dikarya</taxon>
        <taxon>Basidiomycota</taxon>
        <taxon>Agaricomycotina</taxon>
        <taxon>Agaricomycetes</taxon>
        <taxon>Russulales</taxon>
        <taxon>Hericiaceae</taxon>
        <taxon>Hericium</taxon>
    </lineage>
</organism>
<dbReference type="STRING" id="135208.A0A4Z0AC29"/>
<dbReference type="GO" id="GO:0035091">
    <property type="term" value="F:phosphatidylinositol binding"/>
    <property type="evidence" value="ECO:0007669"/>
    <property type="project" value="TreeGrafter"/>
</dbReference>
<gene>
    <name evidence="3" type="ORF">EWM64_g41</name>
</gene>
<sequence>MAFLASRNPPRPPNIHSYSTPSIASSGHSKHAPPSTINQPITLTKRLLFPHLPPTDPIPPLLTSPDAPPAVNAELYDFIALALRAYVNPWWSKITRYDKEFLLEITRILTVVVRALEARVLATDLDPLVFRDLPAVLTEHLVDYRAATQKLDTSYALGGSCSLPALFHARQQHIGVTAEGQLDEVYLRTAIDAVLKACLPEEDWEPDPERYIIREVILKVVCQDVVPKITQPWFVYKAVLDLLGPAEASAKPLKVESSTVIEDFVLVESSCIIPDCLFVSITSVPAPSNDDHRRFASSAIATISEMLVSAFRPFLDRLLPHFLYTHVLTPSTLTHTVSTAKRTLFPNGYPAPAPPDPIPEEQLAIRAALAARVAQLIPNFLSPFILGPTPAASAATLDVLLDPFSSQACNAHLVLLILDLFLGTLFPELLPPKPVPSPATAEVDVEQEDDLIGRGISITPPGSMPP</sequence>
<name>A0A4Z0AC29_9AGAM</name>
<feature type="domain" description="PXA" evidence="2">
    <location>
        <begin position="68"/>
        <end position="247"/>
    </location>
</feature>
<proteinExistence type="predicted"/>